<dbReference type="Pfam" id="PF06742">
    <property type="entry name" value="DUF1214"/>
    <property type="match status" value="1"/>
</dbReference>
<dbReference type="GeneID" id="55492040"/>
<evidence type="ECO:0000313" key="4">
    <source>
        <dbReference type="EMBL" id="CUH46591.1"/>
    </source>
</evidence>
<protein>
    <recommendedName>
        <fullName evidence="6">Carboxylesterase</fullName>
    </recommendedName>
</protein>
<dbReference type="EMBL" id="CYPU01000013">
    <property type="protein sequence ID" value="CUH46591.1"/>
    <property type="molecule type" value="Genomic_DNA"/>
</dbReference>
<dbReference type="InterPro" id="IPR010621">
    <property type="entry name" value="DUF1214"/>
</dbReference>
<feature type="domain" description="DUF1254" evidence="3">
    <location>
        <begin position="67"/>
        <end position="177"/>
    </location>
</feature>
<reference evidence="4 5" key="1">
    <citation type="submission" date="2015-09" db="EMBL/GenBank/DDBJ databases">
        <authorList>
            <consortium name="Swine Surveillance"/>
        </authorList>
    </citation>
    <scope>NUCLEOTIDE SEQUENCE [LARGE SCALE GENOMIC DNA]</scope>
    <source>
        <strain evidence="4 5">CECT 4292</strain>
    </source>
</reference>
<feature type="domain" description="DUF1214" evidence="2">
    <location>
        <begin position="256"/>
        <end position="336"/>
    </location>
</feature>
<dbReference type="Proteomes" id="UP000050783">
    <property type="component" value="Unassembled WGS sequence"/>
</dbReference>
<evidence type="ECO:0008006" key="6">
    <source>
        <dbReference type="Google" id="ProtNLM"/>
    </source>
</evidence>
<dbReference type="PANTHER" id="PTHR36509">
    <property type="entry name" value="BLL3101 PROTEIN"/>
    <property type="match status" value="1"/>
</dbReference>
<dbReference type="PANTHER" id="PTHR36509:SF2">
    <property type="entry name" value="BLL3101 PROTEIN"/>
    <property type="match status" value="1"/>
</dbReference>
<dbReference type="InterPro" id="IPR010679">
    <property type="entry name" value="DUF1254"/>
</dbReference>
<name>A0A0P1F068_9RHOB</name>
<evidence type="ECO:0000259" key="2">
    <source>
        <dbReference type="Pfam" id="PF06742"/>
    </source>
</evidence>
<feature type="signal peptide" evidence="1">
    <location>
        <begin position="1"/>
        <end position="25"/>
    </location>
</feature>
<gene>
    <name evidence="4" type="ORF">RUA4292_00757</name>
</gene>
<accession>A0A0P1F068</accession>
<dbReference type="Pfam" id="PF06863">
    <property type="entry name" value="DUF1254"/>
    <property type="match status" value="1"/>
</dbReference>
<dbReference type="InterPro" id="IPR037049">
    <property type="entry name" value="DUF1214_C_sf"/>
</dbReference>
<sequence>MRIFGLTGVSVLVVASSICTGIAFAQDASNNLRALLDAKEIPVTIDNFMRAASDIEFSKYLAISGDVNTWVHVREPTPVERQPTIRMNRDTLYSIAVIDISEGVTLILPETGDRYISAQIVNQDHFMNDVFVGGGRYTLDIEKFDTPYVLAIVRTLVDSADPEDVAEVHALQDSIVLDAGSSKPFVLPNYDQESFDAVLKAAIELGRHVTDSTRMHGRKGEVDPVRQLLGTAGGWGGLPEAQAFYLNVEPGLPVGEYKIEVPSDVPVDAFWSVSLYNADGFFEPNALGAYNINSVTGERNQDGSTTVHLGGCDDGRVNCLPIMEGWNYTVRLYRAQPEVLDGSWEFPSAEPAS</sequence>
<evidence type="ECO:0000259" key="3">
    <source>
        <dbReference type="Pfam" id="PF06863"/>
    </source>
</evidence>
<dbReference type="RefSeq" id="WP_082636985.1">
    <property type="nucleotide sequence ID" value="NZ_CYPU01000013.1"/>
</dbReference>
<feature type="chain" id="PRO_5006062118" description="Carboxylesterase" evidence="1">
    <location>
        <begin position="26"/>
        <end position="353"/>
    </location>
</feature>
<organism evidence="4 5">
    <name type="scientific">Ruegeria atlantica</name>
    <dbReference type="NCBI Taxonomy" id="81569"/>
    <lineage>
        <taxon>Bacteria</taxon>
        <taxon>Pseudomonadati</taxon>
        <taxon>Pseudomonadota</taxon>
        <taxon>Alphaproteobacteria</taxon>
        <taxon>Rhodobacterales</taxon>
        <taxon>Roseobacteraceae</taxon>
        <taxon>Ruegeria</taxon>
    </lineage>
</organism>
<evidence type="ECO:0000313" key="5">
    <source>
        <dbReference type="Proteomes" id="UP000050783"/>
    </source>
</evidence>
<dbReference type="AlphaFoldDB" id="A0A0P1F068"/>
<dbReference type="SUPFAM" id="SSF160935">
    <property type="entry name" value="VPA0735-like"/>
    <property type="match status" value="1"/>
</dbReference>
<dbReference type="Gene3D" id="2.60.120.600">
    <property type="entry name" value="Domain of unknown function DUF1214, C-terminal domain"/>
    <property type="match status" value="1"/>
</dbReference>
<evidence type="ECO:0000256" key="1">
    <source>
        <dbReference type="SAM" id="SignalP"/>
    </source>
</evidence>
<keyword evidence="1" id="KW-0732">Signal</keyword>
<proteinExistence type="predicted"/>